<reference evidence="7" key="1">
    <citation type="submission" date="2023-07" db="EMBL/GenBank/DDBJ databases">
        <authorList>
            <person name="Haufschild T."/>
            <person name="Kallscheuer N."/>
            <person name="Hammer J."/>
            <person name="Kohn T."/>
            <person name="Kabuu M."/>
            <person name="Jogler M."/>
            <person name="Wohfarth N."/>
            <person name="Heuer A."/>
            <person name="Rohde M."/>
            <person name="van Teeseling M.C.F."/>
            <person name="Jogler C."/>
        </authorList>
    </citation>
    <scope>NUCLEOTIDE SEQUENCE</scope>
    <source>
        <strain evidence="7">Strain 138</strain>
        <strain evidence="8">Strain 318</strain>
    </source>
</reference>
<gene>
    <name evidence="7" type="ORF">Strain138_000650</name>
    <name evidence="8" type="ORF">Strain318_000650</name>
</gene>
<keyword evidence="5" id="KW-0732">Signal</keyword>
<keyword evidence="3 4" id="KW-0408">Iron</keyword>
<evidence type="ECO:0000313" key="9">
    <source>
        <dbReference type="Proteomes" id="UP001229955"/>
    </source>
</evidence>
<evidence type="ECO:0000259" key="6">
    <source>
        <dbReference type="PROSITE" id="PS51007"/>
    </source>
</evidence>
<accession>A0AA49JYP3</accession>
<dbReference type="Gene3D" id="1.10.760.10">
    <property type="entry name" value="Cytochrome c-like domain"/>
    <property type="match status" value="1"/>
</dbReference>
<feature type="chain" id="PRO_5041397124" evidence="5">
    <location>
        <begin position="20"/>
        <end position="138"/>
    </location>
</feature>
<dbReference type="RefSeq" id="WP_367887102.1">
    <property type="nucleotide sequence ID" value="NZ_CP130612.1"/>
</dbReference>
<dbReference type="SUPFAM" id="SSF46626">
    <property type="entry name" value="Cytochrome c"/>
    <property type="match status" value="1"/>
</dbReference>
<dbReference type="Pfam" id="PF13442">
    <property type="entry name" value="Cytochrome_CBB3"/>
    <property type="match status" value="1"/>
</dbReference>
<keyword evidence="1 4" id="KW-0349">Heme</keyword>
<organism evidence="7">
    <name type="scientific">Pseudogemmatithrix spongiicola</name>
    <dbReference type="NCBI Taxonomy" id="3062599"/>
    <lineage>
        <taxon>Bacteria</taxon>
        <taxon>Pseudomonadati</taxon>
        <taxon>Gemmatimonadota</taxon>
        <taxon>Gemmatimonadia</taxon>
        <taxon>Gemmatimonadales</taxon>
        <taxon>Gemmatimonadaceae</taxon>
        <taxon>Pseudogemmatithrix</taxon>
    </lineage>
</organism>
<dbReference type="InterPro" id="IPR036909">
    <property type="entry name" value="Cyt_c-like_dom_sf"/>
</dbReference>
<protein>
    <submittedName>
        <fullName evidence="7">Cytochrome c</fullName>
    </submittedName>
</protein>
<dbReference type="PROSITE" id="PS51007">
    <property type="entry name" value="CYTC"/>
    <property type="match status" value="1"/>
</dbReference>
<dbReference type="GO" id="GO:0020037">
    <property type="term" value="F:heme binding"/>
    <property type="evidence" value="ECO:0007669"/>
    <property type="project" value="InterPro"/>
</dbReference>
<dbReference type="Proteomes" id="UP001229955">
    <property type="component" value="Chromosome"/>
</dbReference>
<evidence type="ECO:0000256" key="5">
    <source>
        <dbReference type="SAM" id="SignalP"/>
    </source>
</evidence>
<feature type="domain" description="Cytochrome c" evidence="6">
    <location>
        <begin position="32"/>
        <end position="103"/>
    </location>
</feature>
<evidence type="ECO:0000256" key="1">
    <source>
        <dbReference type="ARBA" id="ARBA00022617"/>
    </source>
</evidence>
<dbReference type="KEGG" id="pspc:Strain318_000650"/>
<keyword evidence="9" id="KW-1185">Reference proteome</keyword>
<evidence type="ECO:0000256" key="2">
    <source>
        <dbReference type="ARBA" id="ARBA00022723"/>
    </source>
</evidence>
<dbReference type="GO" id="GO:0046872">
    <property type="term" value="F:metal ion binding"/>
    <property type="evidence" value="ECO:0007669"/>
    <property type="project" value="UniProtKB-KW"/>
</dbReference>
<dbReference type="InterPro" id="IPR009056">
    <property type="entry name" value="Cyt_c-like_dom"/>
</dbReference>
<dbReference type="GO" id="GO:0009055">
    <property type="term" value="F:electron transfer activity"/>
    <property type="evidence" value="ECO:0007669"/>
    <property type="project" value="InterPro"/>
</dbReference>
<accession>A0AA49JT16</accession>
<keyword evidence="2 4" id="KW-0479">Metal-binding</keyword>
<evidence type="ECO:0000256" key="3">
    <source>
        <dbReference type="ARBA" id="ARBA00023004"/>
    </source>
</evidence>
<sequence length="138" mass="15106">MRVLLILATAGLLGAAATLDDPTTANGVYTRRQADEGRDLFALACQNCHAPTQHAGNDFRSKWFGRSLGELFGYLRREMPKTDPGTMSDEEYAALVAYLMRINRMPAGQNPLAADSAVLHRIRIDSIPSAPVPHPDTR</sequence>
<proteinExistence type="predicted"/>
<dbReference type="AlphaFoldDB" id="A0AA49JT16"/>
<dbReference type="EMBL" id="CP130612">
    <property type="protein sequence ID" value="WKW11404.1"/>
    <property type="molecule type" value="Genomic_DNA"/>
</dbReference>
<evidence type="ECO:0000313" key="7">
    <source>
        <dbReference type="EMBL" id="WKW11404.1"/>
    </source>
</evidence>
<feature type="signal peptide" evidence="5">
    <location>
        <begin position="1"/>
        <end position="19"/>
    </location>
</feature>
<evidence type="ECO:0000313" key="8">
    <source>
        <dbReference type="EMBL" id="WKW14314.1"/>
    </source>
</evidence>
<dbReference type="EMBL" id="CP130613">
    <property type="protein sequence ID" value="WKW14314.1"/>
    <property type="molecule type" value="Genomic_DNA"/>
</dbReference>
<name>A0AA49JT16_9BACT</name>
<evidence type="ECO:0000256" key="4">
    <source>
        <dbReference type="PROSITE-ProRule" id="PRU00433"/>
    </source>
</evidence>